<feature type="compositionally biased region" description="Polar residues" evidence="1">
    <location>
        <begin position="38"/>
        <end position="58"/>
    </location>
</feature>
<comment type="caution">
    <text evidence="2">The sequence shown here is derived from an EMBL/GenBank/DDBJ whole genome shotgun (WGS) entry which is preliminary data.</text>
</comment>
<protein>
    <submittedName>
        <fullName evidence="2">3721_t:CDS:1</fullName>
    </submittedName>
</protein>
<feature type="region of interest" description="Disordered" evidence="1">
    <location>
        <begin position="1"/>
        <end position="72"/>
    </location>
</feature>
<dbReference type="EMBL" id="CAJVPI010000041">
    <property type="protein sequence ID" value="CAG8464520.1"/>
    <property type="molecule type" value="Genomic_DNA"/>
</dbReference>
<dbReference type="OrthoDB" id="2373574at2759"/>
<proteinExistence type="predicted"/>
<evidence type="ECO:0000313" key="3">
    <source>
        <dbReference type="Proteomes" id="UP000789739"/>
    </source>
</evidence>
<keyword evidence="3" id="KW-1185">Reference proteome</keyword>
<dbReference type="AlphaFoldDB" id="A0A9N8VS62"/>
<reference evidence="2" key="1">
    <citation type="submission" date="2021-06" db="EMBL/GenBank/DDBJ databases">
        <authorList>
            <person name="Kallberg Y."/>
            <person name="Tangrot J."/>
            <person name="Rosling A."/>
        </authorList>
    </citation>
    <scope>NUCLEOTIDE SEQUENCE</scope>
    <source>
        <strain evidence="2">BR232B</strain>
    </source>
</reference>
<dbReference type="Proteomes" id="UP000789739">
    <property type="component" value="Unassembled WGS sequence"/>
</dbReference>
<organism evidence="2 3">
    <name type="scientific">Paraglomus brasilianum</name>
    <dbReference type="NCBI Taxonomy" id="144538"/>
    <lineage>
        <taxon>Eukaryota</taxon>
        <taxon>Fungi</taxon>
        <taxon>Fungi incertae sedis</taxon>
        <taxon>Mucoromycota</taxon>
        <taxon>Glomeromycotina</taxon>
        <taxon>Glomeromycetes</taxon>
        <taxon>Paraglomerales</taxon>
        <taxon>Paraglomeraceae</taxon>
        <taxon>Paraglomus</taxon>
    </lineage>
</organism>
<accession>A0A9N8VS62</accession>
<gene>
    <name evidence="2" type="ORF">PBRASI_LOCUS761</name>
</gene>
<evidence type="ECO:0000313" key="2">
    <source>
        <dbReference type="EMBL" id="CAG8464520.1"/>
    </source>
</evidence>
<name>A0A9N8VS62_9GLOM</name>
<evidence type="ECO:0000256" key="1">
    <source>
        <dbReference type="SAM" id="MobiDB-lite"/>
    </source>
</evidence>
<sequence length="299" mass="34812">MTARNAQLERYDGGETDDYSSDSDKYSDNISECESENCSDYGSEYESYTETSTIKSPISQPPKVEEKMSNSTNSTDRVGVIYTQRQEKFDNKFTQMDLLNRIRKIVSSPVRDMSNNKGSLEDIHLWDYLLPNYGAKEGISLLDAYTREELVDRLVIQVEQRDNGWNDLNDARVQPPFSSRYEVRPRILSTEKINNQKKIIVGQDALKKYANLVLQKYPDYLGGWDIEEKDSQHFVYFNRKTYLECPLCNRTHDKDQRWFGRAYGNGSFIVKCFQQNRDESGEIFNDPSIAEKIQQKNKK</sequence>